<reference evidence="2 3" key="1">
    <citation type="submission" date="2019-03" db="EMBL/GenBank/DDBJ databases">
        <title>Genomic Encyclopedia of Type Strains, Phase IV (KMG-IV): sequencing the most valuable type-strain genomes for metagenomic binning, comparative biology and taxonomic classification.</title>
        <authorList>
            <person name="Goeker M."/>
        </authorList>
    </citation>
    <scope>NUCLEOTIDE SEQUENCE [LARGE SCALE GENOMIC DNA]</scope>
    <source>
        <strain evidence="2 3">DSM 13605</strain>
    </source>
</reference>
<feature type="transmembrane region" description="Helical" evidence="1">
    <location>
        <begin position="20"/>
        <end position="39"/>
    </location>
</feature>
<keyword evidence="1" id="KW-0472">Membrane</keyword>
<sequence>MAWKSVQSYSFGFRPSDKKYWLYFTLDGATAATQVFLTATQFTALAAMFGAASAIQYETTGGYFATAPRNL</sequence>
<proteinExistence type="predicted"/>
<protein>
    <submittedName>
        <fullName evidence="2">Uncharacterized protein</fullName>
    </submittedName>
</protein>
<gene>
    <name evidence="2" type="ORF">EDC34_102327</name>
</gene>
<dbReference type="AlphaFoldDB" id="A0A4R3N804"/>
<dbReference type="OrthoDB" id="5987218at2"/>
<organism evidence="2 3">
    <name type="scientific">Thermomonas haemolytica</name>
    <dbReference type="NCBI Taxonomy" id="141949"/>
    <lineage>
        <taxon>Bacteria</taxon>
        <taxon>Pseudomonadati</taxon>
        <taxon>Pseudomonadota</taxon>
        <taxon>Gammaproteobacteria</taxon>
        <taxon>Lysobacterales</taxon>
        <taxon>Lysobacteraceae</taxon>
        <taxon>Thermomonas</taxon>
    </lineage>
</organism>
<name>A0A4R3N804_9GAMM</name>
<dbReference type="RefSeq" id="WP_114959293.1">
    <property type="nucleotide sequence ID" value="NZ_MSZW01000030.1"/>
</dbReference>
<evidence type="ECO:0000256" key="1">
    <source>
        <dbReference type="SAM" id="Phobius"/>
    </source>
</evidence>
<evidence type="ECO:0000313" key="3">
    <source>
        <dbReference type="Proteomes" id="UP000295414"/>
    </source>
</evidence>
<evidence type="ECO:0000313" key="2">
    <source>
        <dbReference type="EMBL" id="TCT25439.1"/>
    </source>
</evidence>
<keyword evidence="1" id="KW-1133">Transmembrane helix</keyword>
<keyword evidence="1" id="KW-0812">Transmembrane</keyword>
<accession>A0A4R3N804</accession>
<keyword evidence="3" id="KW-1185">Reference proteome</keyword>
<comment type="caution">
    <text evidence="2">The sequence shown here is derived from an EMBL/GenBank/DDBJ whole genome shotgun (WGS) entry which is preliminary data.</text>
</comment>
<dbReference type="Proteomes" id="UP000295414">
    <property type="component" value="Unassembled WGS sequence"/>
</dbReference>
<dbReference type="EMBL" id="SMAP01000002">
    <property type="protein sequence ID" value="TCT25439.1"/>
    <property type="molecule type" value="Genomic_DNA"/>
</dbReference>